<evidence type="ECO:0000313" key="2">
    <source>
        <dbReference type="Proteomes" id="UP000587524"/>
    </source>
</evidence>
<comment type="caution">
    <text evidence="1">The sequence shown here is derived from an EMBL/GenBank/DDBJ whole genome shotgun (WGS) entry which is preliminary data.</text>
</comment>
<organism evidence="1 2">
    <name type="scientific">Aminobacter ciceronei</name>
    <dbReference type="NCBI Taxonomy" id="150723"/>
    <lineage>
        <taxon>Bacteria</taxon>
        <taxon>Pseudomonadati</taxon>
        <taxon>Pseudomonadota</taxon>
        <taxon>Alphaproteobacteria</taxon>
        <taxon>Hyphomicrobiales</taxon>
        <taxon>Phyllobacteriaceae</taxon>
        <taxon>Aminobacter</taxon>
    </lineage>
</organism>
<name>A0ABR6C9Q6_9HYPH</name>
<gene>
    <name evidence="1" type="ORF">HNQ97_003211</name>
</gene>
<evidence type="ECO:0000313" key="1">
    <source>
        <dbReference type="EMBL" id="MBA9021207.1"/>
    </source>
</evidence>
<dbReference type="Proteomes" id="UP000587524">
    <property type="component" value="Unassembled WGS sequence"/>
</dbReference>
<protein>
    <submittedName>
        <fullName evidence="1">Uncharacterized protein</fullName>
    </submittedName>
</protein>
<sequence>MEVALLRDIAVGHAHLTAAPVRPAVASRCPGLPTVSLQRPFIKAKRRHQSEAVDLTANLRYHDDGLIK</sequence>
<accession>A0ABR6C9Q6</accession>
<proteinExistence type="predicted"/>
<dbReference type="EMBL" id="JACJHZ010000014">
    <property type="protein sequence ID" value="MBA9021207.1"/>
    <property type="molecule type" value="Genomic_DNA"/>
</dbReference>
<dbReference type="RefSeq" id="WP_182574509.1">
    <property type="nucleotide sequence ID" value="NZ_JACJHY010000014.1"/>
</dbReference>
<reference evidence="1 2" key="1">
    <citation type="submission" date="2020-08" db="EMBL/GenBank/DDBJ databases">
        <title>Genomic Encyclopedia of Type Strains, Phase IV (KMG-IV): sequencing the most valuable type-strain genomes for metagenomic binning, comparative biology and taxonomic classification.</title>
        <authorList>
            <person name="Goeker M."/>
        </authorList>
    </citation>
    <scope>NUCLEOTIDE SEQUENCE [LARGE SCALE GENOMIC DNA]</scope>
    <source>
        <strain evidence="1 2">DSM 17455</strain>
    </source>
</reference>
<keyword evidence="2" id="KW-1185">Reference proteome</keyword>